<comment type="caution">
    <text evidence="3">The sequence shown here is derived from an EMBL/GenBank/DDBJ whole genome shotgun (WGS) entry which is preliminary data.</text>
</comment>
<dbReference type="Gene3D" id="3.60.10.10">
    <property type="entry name" value="Endonuclease/exonuclease/phosphatase"/>
    <property type="match status" value="1"/>
</dbReference>
<dbReference type="Pfam" id="PF14529">
    <property type="entry name" value="Exo_endo_phos_2"/>
    <property type="match status" value="1"/>
</dbReference>
<feature type="compositionally biased region" description="Low complexity" evidence="1">
    <location>
        <begin position="551"/>
        <end position="560"/>
    </location>
</feature>
<feature type="compositionally biased region" description="Basic residues" evidence="1">
    <location>
        <begin position="444"/>
        <end position="454"/>
    </location>
</feature>
<sequence>MGSVDYGRSSTTPRSGLDEQTPRISSFSRWVLVFLVFWVFEVCDAPHGELSLTLPPGLSASSHRRRLRPETALAMMETVEGTDIDPEEFNVPGQWYVSKKKGKAAPLENNEARQMERQAERDIERQRAADKRAGRKIAAKSVERQTVRIPDGAEKIIMRPRGGLVRLLKYGSAYLADAILCAAGVSLDAAGEDVFSMNSKQHTILVATINAERKRKYADLKLLMFEGEKIEVTTYVAMPEDCGKGVVHEVPLTYSDADILQRLRTYGHPPVLGVRRLGKTSRTVLILFEDKEVPRWVRLTPMAQSCVIYRKKYEVCIACGRLGHRDDVCPDPAKVKCRGCGMEQPPQGHSCEPKCQLCGNGHSLGDRKCRELYRVPYEVKKKQWERKINMRQQQQLQKQQPAGETAEGTPRGRSKERRDHEDFCATTDSFPRLEETTEQQHGRSSSHTRGRSGSRPRERSSSRDPAQPWPRKQSQSKDQNSVSFGSGVSQANDKQAEEIDKLRKEVGALKEVIEKLTQELHRPKLQARTGSPSPQNVQPKLVSKPIPPAPAAAHPAQPAAPEEEKMIVESARPPPMKRKGEDVDPSNMARGAPSESLIWQWNCRGFQRKRALLQQHLTLLDEKPLAIALQESGKAAKLSGYQAFSSDKGDKSRVTTLIKRNIAAIELEVNSREIEAVLLEILTGRKDEPSVFLLNLYSTPRQRKVRFRALFRKAIEAAGTNPLLIVGDFNAAHPEWGYSKQDPKGRQLWEDAHELGLTLHTDPSSPSRVGNSVCADTSPDLTFSKNVTDLKWTNSECNFGSDHFILALILKKGVKTRRARQPRITDWELFRDKRDQSATDKIENIDKWTKTLARHVEEATKTLDGDDAPEIADSKLLHMWEAKRLCAEDGE</sequence>
<feature type="region of interest" description="Disordered" evidence="1">
    <location>
        <begin position="1"/>
        <end position="20"/>
    </location>
</feature>
<dbReference type="GO" id="GO:0003824">
    <property type="term" value="F:catalytic activity"/>
    <property type="evidence" value="ECO:0007669"/>
    <property type="project" value="InterPro"/>
</dbReference>
<evidence type="ECO:0000256" key="1">
    <source>
        <dbReference type="SAM" id="MobiDB-lite"/>
    </source>
</evidence>
<feature type="region of interest" description="Disordered" evidence="1">
    <location>
        <begin position="520"/>
        <end position="563"/>
    </location>
</feature>
<dbReference type="EMBL" id="JABSTV010001253">
    <property type="protein sequence ID" value="KAH7943787.1"/>
    <property type="molecule type" value="Genomic_DNA"/>
</dbReference>
<evidence type="ECO:0000259" key="2">
    <source>
        <dbReference type="Pfam" id="PF14529"/>
    </source>
</evidence>
<organism evidence="3 4">
    <name type="scientific">Rhipicephalus sanguineus</name>
    <name type="common">Brown dog tick</name>
    <name type="synonym">Ixodes sanguineus</name>
    <dbReference type="NCBI Taxonomy" id="34632"/>
    <lineage>
        <taxon>Eukaryota</taxon>
        <taxon>Metazoa</taxon>
        <taxon>Ecdysozoa</taxon>
        <taxon>Arthropoda</taxon>
        <taxon>Chelicerata</taxon>
        <taxon>Arachnida</taxon>
        <taxon>Acari</taxon>
        <taxon>Parasitiformes</taxon>
        <taxon>Ixodida</taxon>
        <taxon>Ixodoidea</taxon>
        <taxon>Ixodidae</taxon>
        <taxon>Rhipicephalinae</taxon>
        <taxon>Rhipicephalus</taxon>
        <taxon>Rhipicephalus</taxon>
    </lineage>
</organism>
<protein>
    <recommendedName>
        <fullName evidence="2">Endonuclease/exonuclease/phosphatase domain-containing protein</fullName>
    </recommendedName>
</protein>
<proteinExistence type="predicted"/>
<dbReference type="InterPro" id="IPR036691">
    <property type="entry name" value="Endo/exonu/phosph_ase_sf"/>
</dbReference>
<dbReference type="InterPro" id="IPR005135">
    <property type="entry name" value="Endo/exonuclease/phosphatase"/>
</dbReference>
<evidence type="ECO:0000313" key="4">
    <source>
        <dbReference type="Proteomes" id="UP000821837"/>
    </source>
</evidence>
<evidence type="ECO:0000313" key="3">
    <source>
        <dbReference type="EMBL" id="KAH7943787.1"/>
    </source>
</evidence>
<reference evidence="3" key="2">
    <citation type="submission" date="2021-09" db="EMBL/GenBank/DDBJ databases">
        <authorList>
            <person name="Jia N."/>
            <person name="Wang J."/>
            <person name="Shi W."/>
            <person name="Du L."/>
            <person name="Sun Y."/>
            <person name="Zhan W."/>
            <person name="Jiang J."/>
            <person name="Wang Q."/>
            <person name="Zhang B."/>
            <person name="Ji P."/>
            <person name="Sakyi L.B."/>
            <person name="Cui X."/>
            <person name="Yuan T."/>
            <person name="Jiang B."/>
            <person name="Yang W."/>
            <person name="Lam T.T.-Y."/>
            <person name="Chang Q."/>
            <person name="Ding S."/>
            <person name="Wang X."/>
            <person name="Zhu J."/>
            <person name="Ruan X."/>
            <person name="Zhao L."/>
            <person name="Wei J."/>
            <person name="Que T."/>
            <person name="Du C."/>
            <person name="Cheng J."/>
            <person name="Dai P."/>
            <person name="Han X."/>
            <person name="Huang E."/>
            <person name="Gao Y."/>
            <person name="Liu J."/>
            <person name="Shao H."/>
            <person name="Ye R."/>
            <person name="Li L."/>
            <person name="Wei W."/>
            <person name="Wang X."/>
            <person name="Wang C."/>
            <person name="Huo Q."/>
            <person name="Li W."/>
            <person name="Guo W."/>
            <person name="Chen H."/>
            <person name="Chen S."/>
            <person name="Zhou L."/>
            <person name="Zhou L."/>
            <person name="Ni X."/>
            <person name="Tian J."/>
            <person name="Zhou Y."/>
            <person name="Sheng Y."/>
            <person name="Liu T."/>
            <person name="Pan Y."/>
            <person name="Xia L."/>
            <person name="Li J."/>
            <person name="Zhao F."/>
            <person name="Cao W."/>
        </authorList>
    </citation>
    <scope>NUCLEOTIDE SEQUENCE</scope>
    <source>
        <strain evidence="3">Rsan-2018</strain>
        <tissue evidence="3">Larvae</tissue>
    </source>
</reference>
<dbReference type="SUPFAM" id="SSF56219">
    <property type="entry name" value="DNase I-like"/>
    <property type="match status" value="1"/>
</dbReference>
<feature type="compositionally biased region" description="Basic and acidic residues" evidence="1">
    <location>
        <begin position="431"/>
        <end position="441"/>
    </location>
</feature>
<reference evidence="3" key="1">
    <citation type="journal article" date="2020" name="Cell">
        <title>Large-Scale Comparative Analyses of Tick Genomes Elucidate Their Genetic Diversity and Vector Capacities.</title>
        <authorList>
            <consortium name="Tick Genome and Microbiome Consortium (TIGMIC)"/>
            <person name="Jia N."/>
            <person name="Wang J."/>
            <person name="Shi W."/>
            <person name="Du L."/>
            <person name="Sun Y."/>
            <person name="Zhan W."/>
            <person name="Jiang J.F."/>
            <person name="Wang Q."/>
            <person name="Zhang B."/>
            <person name="Ji P."/>
            <person name="Bell-Sakyi L."/>
            <person name="Cui X.M."/>
            <person name="Yuan T.T."/>
            <person name="Jiang B.G."/>
            <person name="Yang W.F."/>
            <person name="Lam T.T."/>
            <person name="Chang Q.C."/>
            <person name="Ding S.J."/>
            <person name="Wang X.J."/>
            <person name="Zhu J.G."/>
            <person name="Ruan X.D."/>
            <person name="Zhao L."/>
            <person name="Wei J.T."/>
            <person name="Ye R.Z."/>
            <person name="Que T.C."/>
            <person name="Du C.H."/>
            <person name="Zhou Y.H."/>
            <person name="Cheng J.X."/>
            <person name="Dai P.F."/>
            <person name="Guo W.B."/>
            <person name="Han X.H."/>
            <person name="Huang E.J."/>
            <person name="Li L.F."/>
            <person name="Wei W."/>
            <person name="Gao Y.C."/>
            <person name="Liu J.Z."/>
            <person name="Shao H.Z."/>
            <person name="Wang X."/>
            <person name="Wang C.C."/>
            <person name="Yang T.C."/>
            <person name="Huo Q.B."/>
            <person name="Li W."/>
            <person name="Chen H.Y."/>
            <person name="Chen S.E."/>
            <person name="Zhou L.G."/>
            <person name="Ni X.B."/>
            <person name="Tian J.H."/>
            <person name="Sheng Y."/>
            <person name="Liu T."/>
            <person name="Pan Y.S."/>
            <person name="Xia L.Y."/>
            <person name="Li J."/>
            <person name="Zhao F."/>
            <person name="Cao W.C."/>
        </authorList>
    </citation>
    <scope>NUCLEOTIDE SEQUENCE</scope>
    <source>
        <strain evidence="3">Rsan-2018</strain>
    </source>
</reference>
<feature type="region of interest" description="Disordered" evidence="1">
    <location>
        <begin position="390"/>
        <end position="495"/>
    </location>
</feature>
<feature type="compositionally biased region" description="Polar residues" evidence="1">
    <location>
        <begin position="472"/>
        <end position="493"/>
    </location>
</feature>
<dbReference type="AlphaFoldDB" id="A0A9D4PK62"/>
<accession>A0A9D4PK62</accession>
<feature type="domain" description="Endonuclease/exonuclease/phosphatase" evidence="2">
    <location>
        <begin position="693"/>
        <end position="805"/>
    </location>
</feature>
<keyword evidence="4" id="KW-1185">Reference proteome</keyword>
<feature type="compositionally biased region" description="Polar residues" evidence="1">
    <location>
        <begin position="528"/>
        <end position="538"/>
    </location>
</feature>
<dbReference type="VEuPathDB" id="VectorBase:RSAN_026691"/>
<name>A0A9D4PK62_RHISA</name>
<gene>
    <name evidence="3" type="ORF">HPB52_011738</name>
</gene>
<dbReference type="Proteomes" id="UP000821837">
    <property type="component" value="Unassembled WGS sequence"/>
</dbReference>